<name>A0A517YY87_9BACT</name>
<dbReference type="Pfam" id="PF07179">
    <property type="entry name" value="SseB"/>
    <property type="match status" value="1"/>
</dbReference>
<dbReference type="AlphaFoldDB" id="A0A517YY87"/>
<sequence>MNQKEINWAPNELEKLLLAAIKYPNRRADFYEAFYDSEVYILQMEGNDAAGGGFASGDEIGVYMVEGSGGQSVAIFSSPMFMQMHVTKEERCLQVKVRDLIELTGGEQMVLNARTKIETPFTREAVAGLNDGSLVQRLREKM</sequence>
<organism evidence="2 3">
    <name type="scientific">Poriferisphaera corsica</name>
    <dbReference type="NCBI Taxonomy" id="2528020"/>
    <lineage>
        <taxon>Bacteria</taxon>
        <taxon>Pseudomonadati</taxon>
        <taxon>Planctomycetota</taxon>
        <taxon>Phycisphaerae</taxon>
        <taxon>Phycisphaerales</taxon>
        <taxon>Phycisphaeraceae</taxon>
        <taxon>Poriferisphaera</taxon>
    </lineage>
</organism>
<accession>A0A517YY87</accession>
<dbReference type="KEGG" id="pcor:KS4_32550"/>
<dbReference type="InterPro" id="IPR009839">
    <property type="entry name" value="SseB_N"/>
</dbReference>
<dbReference type="EMBL" id="CP036425">
    <property type="protein sequence ID" value="QDU35175.1"/>
    <property type="molecule type" value="Genomic_DNA"/>
</dbReference>
<protein>
    <submittedName>
        <fullName evidence="2">Enhanced serine sensitivity protein SseB</fullName>
    </submittedName>
</protein>
<reference evidence="2 3" key="1">
    <citation type="submission" date="2019-02" db="EMBL/GenBank/DDBJ databases">
        <title>Deep-cultivation of Planctomycetes and their phenomic and genomic characterization uncovers novel biology.</title>
        <authorList>
            <person name="Wiegand S."/>
            <person name="Jogler M."/>
            <person name="Boedeker C."/>
            <person name="Pinto D."/>
            <person name="Vollmers J."/>
            <person name="Rivas-Marin E."/>
            <person name="Kohn T."/>
            <person name="Peeters S.H."/>
            <person name="Heuer A."/>
            <person name="Rast P."/>
            <person name="Oberbeckmann S."/>
            <person name="Bunk B."/>
            <person name="Jeske O."/>
            <person name="Meyerdierks A."/>
            <person name="Storesund J.E."/>
            <person name="Kallscheuer N."/>
            <person name="Luecker S."/>
            <person name="Lage O.M."/>
            <person name="Pohl T."/>
            <person name="Merkel B.J."/>
            <person name="Hornburger P."/>
            <person name="Mueller R.-W."/>
            <person name="Bruemmer F."/>
            <person name="Labrenz M."/>
            <person name="Spormann A.M."/>
            <person name="Op den Camp H."/>
            <person name="Overmann J."/>
            <person name="Amann R."/>
            <person name="Jetten M.S.M."/>
            <person name="Mascher T."/>
            <person name="Medema M.H."/>
            <person name="Devos D.P."/>
            <person name="Kaster A.-K."/>
            <person name="Ovreas L."/>
            <person name="Rohde M."/>
            <person name="Galperin M.Y."/>
            <person name="Jogler C."/>
        </authorList>
    </citation>
    <scope>NUCLEOTIDE SEQUENCE [LARGE SCALE GENOMIC DNA]</scope>
    <source>
        <strain evidence="2 3">KS4</strain>
    </source>
</reference>
<dbReference type="RefSeq" id="WP_200761341.1">
    <property type="nucleotide sequence ID" value="NZ_CP036425.1"/>
</dbReference>
<evidence type="ECO:0000313" key="3">
    <source>
        <dbReference type="Proteomes" id="UP000317369"/>
    </source>
</evidence>
<evidence type="ECO:0000259" key="1">
    <source>
        <dbReference type="Pfam" id="PF07179"/>
    </source>
</evidence>
<dbReference type="Proteomes" id="UP000317369">
    <property type="component" value="Chromosome"/>
</dbReference>
<evidence type="ECO:0000313" key="2">
    <source>
        <dbReference type="EMBL" id="QDU35175.1"/>
    </source>
</evidence>
<feature type="domain" description="SseB protein N-terminal" evidence="1">
    <location>
        <begin position="14"/>
        <end position="127"/>
    </location>
</feature>
<proteinExistence type="predicted"/>
<keyword evidence="3" id="KW-1185">Reference proteome</keyword>
<gene>
    <name evidence="2" type="ORF">KS4_32550</name>
</gene>